<dbReference type="HOGENOM" id="CLU_111486_0_0_9"/>
<dbReference type="EMBL" id="ABCB02000018">
    <property type="protein sequence ID" value="EDO61215.1"/>
    <property type="molecule type" value="Genomic_DNA"/>
</dbReference>
<organism evidence="2 3">
    <name type="scientific">[Clostridium] leptum DSM 753</name>
    <dbReference type="NCBI Taxonomy" id="428125"/>
    <lineage>
        <taxon>Bacteria</taxon>
        <taxon>Bacillati</taxon>
        <taxon>Bacillota</taxon>
        <taxon>Clostridia</taxon>
        <taxon>Eubacteriales</taxon>
        <taxon>Oscillospiraceae</taxon>
        <taxon>Oscillospiraceae incertae sedis</taxon>
    </lineage>
</organism>
<evidence type="ECO:0000256" key="1">
    <source>
        <dbReference type="SAM" id="Phobius"/>
    </source>
</evidence>
<sequence>MDNRRRFGRFTIEGGLFMTYRQKERFQQLEAWGVAFTCLTGLLLHFSYRLSGGAVWSILFGAANGSVWETVKIMALPYLCWSIVELCFLRLPLKNFVVARVTGLYVMTAGTIAFRLLYAGILGTSYAWADILGFAAFAALGFLASSKVMAADSNKIRPWFPAAAFALALFIAMYLTFTVNPPHISLFLDSSTGTYGIPPRNLDAGAVYLDALKEI</sequence>
<dbReference type="InterPro" id="IPR045407">
    <property type="entry name" value="DUF6512"/>
</dbReference>
<evidence type="ECO:0000313" key="3">
    <source>
        <dbReference type="Proteomes" id="UP000003490"/>
    </source>
</evidence>
<dbReference type="Pfam" id="PF20122">
    <property type="entry name" value="DUF6512"/>
    <property type="match status" value="1"/>
</dbReference>
<dbReference type="AlphaFoldDB" id="A7VSR9"/>
<feature type="transmembrane region" description="Helical" evidence="1">
    <location>
        <begin position="70"/>
        <end position="89"/>
    </location>
</feature>
<name>A7VSR9_9FIRM</name>
<keyword evidence="1" id="KW-0472">Membrane</keyword>
<gene>
    <name evidence="2" type="ORF">CLOLEP_01610</name>
</gene>
<dbReference type="Proteomes" id="UP000003490">
    <property type="component" value="Unassembled WGS sequence"/>
</dbReference>
<comment type="caution">
    <text evidence="2">The sequence shown here is derived from an EMBL/GenBank/DDBJ whole genome shotgun (WGS) entry which is preliminary data.</text>
</comment>
<evidence type="ECO:0000313" key="2">
    <source>
        <dbReference type="EMBL" id="EDO61215.1"/>
    </source>
</evidence>
<feature type="transmembrane region" description="Helical" evidence="1">
    <location>
        <begin position="31"/>
        <end position="50"/>
    </location>
</feature>
<proteinExistence type="predicted"/>
<accession>A7VSR9</accession>
<feature type="transmembrane region" description="Helical" evidence="1">
    <location>
        <begin position="127"/>
        <end position="146"/>
    </location>
</feature>
<keyword evidence="1" id="KW-1133">Transmembrane helix</keyword>
<feature type="transmembrane region" description="Helical" evidence="1">
    <location>
        <begin position="101"/>
        <end position="121"/>
    </location>
</feature>
<feature type="transmembrane region" description="Helical" evidence="1">
    <location>
        <begin position="158"/>
        <end position="177"/>
    </location>
</feature>
<reference evidence="2 3" key="2">
    <citation type="submission" date="2007-08" db="EMBL/GenBank/DDBJ databases">
        <authorList>
            <person name="Fulton L."/>
            <person name="Clifton S."/>
            <person name="Fulton B."/>
            <person name="Xu J."/>
            <person name="Minx P."/>
            <person name="Pepin K.H."/>
            <person name="Johnson M."/>
            <person name="Thiruvilangam P."/>
            <person name="Bhonagiri V."/>
            <person name="Nash W.E."/>
            <person name="Wang C."/>
            <person name="Mardis E.R."/>
            <person name="Wilson R.K."/>
        </authorList>
    </citation>
    <scope>NUCLEOTIDE SEQUENCE [LARGE SCALE GENOMIC DNA]</scope>
    <source>
        <strain evidence="2 3">DSM 753</strain>
    </source>
</reference>
<protein>
    <submittedName>
        <fullName evidence="2">Uncharacterized protein</fullName>
    </submittedName>
</protein>
<keyword evidence="1" id="KW-0812">Transmembrane</keyword>
<reference evidence="2 3" key="1">
    <citation type="submission" date="2007-08" db="EMBL/GenBank/DDBJ databases">
        <title>Draft genome sequence of Clostridium leptum (DSM 753).</title>
        <authorList>
            <person name="Sudarsanam P."/>
            <person name="Ley R."/>
            <person name="Guruge J."/>
            <person name="Turnbaugh P.J."/>
            <person name="Mahowald M."/>
            <person name="Liep D."/>
            <person name="Gordon J."/>
        </authorList>
    </citation>
    <scope>NUCLEOTIDE SEQUENCE [LARGE SCALE GENOMIC DNA]</scope>
    <source>
        <strain evidence="2 3">DSM 753</strain>
    </source>
</reference>